<evidence type="ECO:0000313" key="3">
    <source>
        <dbReference type="Proteomes" id="UP000035444"/>
    </source>
</evidence>
<proteinExistence type="predicted"/>
<dbReference type="EMBL" id="LAQL01000007">
    <property type="protein sequence ID" value="KLN60547.1"/>
    <property type="molecule type" value="Genomic_DNA"/>
</dbReference>
<dbReference type="PANTHER" id="PTHR35010:SF4">
    <property type="entry name" value="BLL5781 PROTEIN"/>
    <property type="match status" value="1"/>
</dbReference>
<dbReference type="PROSITE" id="PS50943">
    <property type="entry name" value="HTH_CROC1"/>
    <property type="match status" value="1"/>
</dbReference>
<feature type="domain" description="HTH cro/C1-type" evidence="1">
    <location>
        <begin position="16"/>
        <end position="70"/>
    </location>
</feature>
<reference evidence="2 3" key="1">
    <citation type="submission" date="2015-03" db="EMBL/GenBank/DDBJ databases">
        <title>Genome Sequence of Kiloniella spongiae MEBiC09566, isolated from a marine sponge.</title>
        <authorList>
            <person name="Shao Z."/>
            <person name="Wang L."/>
            <person name="Li X."/>
        </authorList>
    </citation>
    <scope>NUCLEOTIDE SEQUENCE [LARGE SCALE GENOMIC DNA]</scope>
    <source>
        <strain evidence="2 3">MEBiC09566</strain>
    </source>
</reference>
<dbReference type="CDD" id="cd00093">
    <property type="entry name" value="HTH_XRE"/>
    <property type="match status" value="1"/>
</dbReference>
<keyword evidence="3" id="KW-1185">Reference proteome</keyword>
<dbReference type="InterPro" id="IPR001387">
    <property type="entry name" value="Cro/C1-type_HTH"/>
</dbReference>
<dbReference type="STRING" id="1489064.WH96_12680"/>
<organism evidence="2 3">
    <name type="scientific">Kiloniella spongiae</name>
    <dbReference type="NCBI Taxonomy" id="1489064"/>
    <lineage>
        <taxon>Bacteria</taxon>
        <taxon>Pseudomonadati</taxon>
        <taxon>Pseudomonadota</taxon>
        <taxon>Alphaproteobacteria</taxon>
        <taxon>Rhodospirillales</taxon>
        <taxon>Kiloniellaceae</taxon>
        <taxon>Kiloniella</taxon>
    </lineage>
</organism>
<dbReference type="AlphaFoldDB" id="A0A0H2MII1"/>
<dbReference type="Gene3D" id="3.30.450.180">
    <property type="match status" value="1"/>
</dbReference>
<dbReference type="SUPFAM" id="SSF47413">
    <property type="entry name" value="lambda repressor-like DNA-binding domains"/>
    <property type="match status" value="1"/>
</dbReference>
<dbReference type="RefSeq" id="WP_047764514.1">
    <property type="nucleotide sequence ID" value="NZ_LAQL01000007.1"/>
</dbReference>
<evidence type="ECO:0000313" key="2">
    <source>
        <dbReference type="EMBL" id="KLN60547.1"/>
    </source>
</evidence>
<sequence>MNYQTSHTSQAFPELLKNWRKKSRFSQLDLALEAGLSQRHVSFLETGRSKPSRYSIQQLGQAMNLPASEVDILMLTAGFAARTSNRNWSEATRTAVNASINHILESHNPYPAVAVDRIWNLQKANSAAGVFFQMLGHDGDPNMLRALLKPGKVRKSLNNWDGKVQSLMRLFELEVARRPNDHEAFELLQELNNLPGASEARNLTTKEDSPPLLTMQFKLGQDDITLFSMITTVGLSNDATIEDIRMETFFPADESTEQWFQQNIALHL</sequence>
<gene>
    <name evidence="2" type="ORF">WH96_12680</name>
</gene>
<dbReference type="SMART" id="SM00530">
    <property type="entry name" value="HTH_XRE"/>
    <property type="match status" value="1"/>
</dbReference>
<dbReference type="Proteomes" id="UP000035444">
    <property type="component" value="Unassembled WGS sequence"/>
</dbReference>
<dbReference type="Pfam" id="PF17765">
    <property type="entry name" value="MLTR_LBD"/>
    <property type="match status" value="1"/>
</dbReference>
<comment type="caution">
    <text evidence="2">The sequence shown here is derived from an EMBL/GenBank/DDBJ whole genome shotgun (WGS) entry which is preliminary data.</text>
</comment>
<dbReference type="PANTHER" id="PTHR35010">
    <property type="entry name" value="BLL4672 PROTEIN-RELATED"/>
    <property type="match status" value="1"/>
</dbReference>
<dbReference type="Pfam" id="PF01381">
    <property type="entry name" value="HTH_3"/>
    <property type="match status" value="1"/>
</dbReference>
<evidence type="ECO:0000259" key="1">
    <source>
        <dbReference type="PROSITE" id="PS50943"/>
    </source>
</evidence>
<dbReference type="InterPro" id="IPR041413">
    <property type="entry name" value="MLTR_LBD"/>
</dbReference>
<dbReference type="Gene3D" id="1.10.260.40">
    <property type="entry name" value="lambda repressor-like DNA-binding domains"/>
    <property type="match status" value="1"/>
</dbReference>
<name>A0A0H2MII1_9PROT</name>
<dbReference type="OrthoDB" id="9785973at2"/>
<dbReference type="InterPro" id="IPR010982">
    <property type="entry name" value="Lambda_DNA-bd_dom_sf"/>
</dbReference>
<dbReference type="GO" id="GO:0003677">
    <property type="term" value="F:DNA binding"/>
    <property type="evidence" value="ECO:0007669"/>
    <property type="project" value="InterPro"/>
</dbReference>
<accession>A0A0H2MII1</accession>
<protein>
    <recommendedName>
        <fullName evidence="1">HTH cro/C1-type domain-containing protein</fullName>
    </recommendedName>
</protein>